<evidence type="ECO:0000256" key="10">
    <source>
        <dbReference type="ARBA" id="ARBA00022982"/>
    </source>
</evidence>
<evidence type="ECO:0000256" key="3">
    <source>
        <dbReference type="ARBA" id="ARBA00011649"/>
    </source>
</evidence>
<dbReference type="CDD" id="cd00290">
    <property type="entry name" value="cytochrome_b_C"/>
    <property type="match status" value="1"/>
</dbReference>
<comment type="cofactor">
    <cofactor evidence="15">
        <name>heme</name>
        <dbReference type="ChEBI" id="CHEBI:30413"/>
    </cofactor>
    <text evidence="15">Binds 2 heme groups non-covalently.</text>
</comment>
<gene>
    <name evidence="20" type="ORF">ABEG18_18440</name>
</gene>
<evidence type="ECO:0000259" key="18">
    <source>
        <dbReference type="PROSITE" id="PS51002"/>
    </source>
</evidence>
<keyword evidence="5 16" id="KW-0813">Transport</keyword>
<dbReference type="CDD" id="cd00284">
    <property type="entry name" value="Cytochrome_b_N"/>
    <property type="match status" value="1"/>
</dbReference>
<dbReference type="GO" id="GO:0045275">
    <property type="term" value="C:respiratory chain complex III"/>
    <property type="evidence" value="ECO:0007669"/>
    <property type="project" value="InterPro"/>
</dbReference>
<dbReference type="PROSITE" id="PS51002">
    <property type="entry name" value="CYTB_NTER"/>
    <property type="match status" value="1"/>
</dbReference>
<keyword evidence="10 16" id="KW-0249">Electron transport</keyword>
<feature type="binding site" description="axial binding residue" evidence="15">
    <location>
        <position position="197"/>
    </location>
    <ligand>
        <name>heme b</name>
        <dbReference type="ChEBI" id="CHEBI:60344"/>
        <label>b562</label>
    </ligand>
    <ligandPart>
        <name>Fe</name>
        <dbReference type="ChEBI" id="CHEBI:18248"/>
    </ligandPart>
</feature>
<feature type="transmembrane region" description="Helical" evidence="17">
    <location>
        <begin position="126"/>
        <end position="148"/>
    </location>
</feature>
<comment type="subcellular location">
    <subcellularLocation>
        <location evidence="2">Membrane</location>
        <topology evidence="2">Multi-pass membrane protein</topology>
    </subcellularLocation>
</comment>
<protein>
    <recommendedName>
        <fullName evidence="4 16">Cytochrome b</fullName>
    </recommendedName>
</protein>
<dbReference type="SUPFAM" id="SSF81342">
    <property type="entry name" value="Transmembrane di-heme cytochromes"/>
    <property type="match status" value="1"/>
</dbReference>
<evidence type="ECO:0000256" key="14">
    <source>
        <dbReference type="PIRSR" id="PIRSR038885-1"/>
    </source>
</evidence>
<feature type="binding site" description="axial binding residue" evidence="15">
    <location>
        <position position="110"/>
    </location>
    <ligand>
        <name>heme b</name>
        <dbReference type="ChEBI" id="CHEBI:60344"/>
        <label>b566</label>
    </ligand>
    <ligandPart>
        <name>Fe</name>
        <dbReference type="ChEBI" id="CHEBI:18248"/>
    </ligandPart>
</feature>
<organism evidence="20">
    <name type="scientific">Alsobacter sp. KACC 23698</name>
    <dbReference type="NCBI Taxonomy" id="3149229"/>
    <lineage>
        <taxon>Bacteria</taxon>
        <taxon>Pseudomonadati</taxon>
        <taxon>Pseudomonadota</taxon>
        <taxon>Alphaproteobacteria</taxon>
        <taxon>Hyphomicrobiales</taxon>
        <taxon>Alsobacteraceae</taxon>
        <taxon>Alsobacter</taxon>
    </lineage>
</organism>
<dbReference type="RefSeq" id="WP_406854513.1">
    <property type="nucleotide sequence ID" value="NZ_CP157484.1"/>
</dbReference>
<evidence type="ECO:0000256" key="7">
    <source>
        <dbReference type="ARBA" id="ARBA00022660"/>
    </source>
</evidence>
<dbReference type="PANTHER" id="PTHR19271:SF16">
    <property type="entry name" value="CYTOCHROME B"/>
    <property type="match status" value="1"/>
</dbReference>
<evidence type="ECO:0000256" key="17">
    <source>
        <dbReference type="SAM" id="Phobius"/>
    </source>
</evidence>
<keyword evidence="7 16" id="KW-0679">Respiratory chain</keyword>
<sequence length="425" mass="47453">MSAPSTYVPKSAFGKWFESRLPVMGLLHSSFIVFPNPRNLNYLWTFGGILAFMLVAQIITGVVLAMHYTPNAKMAFDSVEAIMRDVNYGWLLRYLHANGASMFFVAVYIHIFRGLYYGSYKAPREILWILGVIIFLLMMATAFMGYVLPWGQMSFWGATVITNLFSAFPVVGETIVTFLWGGYSVDNPTLNRFFSLHYLLPFMIAGVVILHIWALHVPGSNNPVGVEKKTEKDTLPFHPYFTVKDALALVCFIMLYIWFVAYQPNFLGHADNYIEANPAVTPSHIVPEWYFLPFYAILRAIPNKLIGVLAMFGSIAVLAFLPWLDTSRVKSANYRPLYRQFFWLFVISAVGLGWLGAKPPEGGYVLASRILTAYYFAHFLIVLPLLGLFETPRRLPGSIAEAVLGKGGSASAMAAGAAQSPNTKG</sequence>
<keyword evidence="11 17" id="KW-1133">Transmembrane helix</keyword>
<dbReference type="FunFam" id="1.20.810.10:FF:000004">
    <property type="entry name" value="Cytochrome b"/>
    <property type="match status" value="1"/>
</dbReference>
<evidence type="ECO:0000256" key="1">
    <source>
        <dbReference type="ARBA" id="ARBA00002444"/>
    </source>
</evidence>
<evidence type="ECO:0000256" key="4">
    <source>
        <dbReference type="ARBA" id="ARBA00013531"/>
    </source>
</evidence>
<feature type="binding site" description="axial binding residue" evidence="15">
    <location>
        <position position="96"/>
    </location>
    <ligand>
        <name>heme b</name>
        <dbReference type="ChEBI" id="CHEBI:60344"/>
        <label>b562</label>
    </ligand>
    <ligandPart>
        <name>Fe</name>
        <dbReference type="ChEBI" id="CHEBI:18248"/>
    </ligandPart>
</feature>
<reference evidence="20" key="1">
    <citation type="submission" date="2024-05" db="EMBL/GenBank/DDBJ databases">
        <authorList>
            <person name="Kim S."/>
            <person name="Heo J."/>
            <person name="Choi H."/>
            <person name="Choi Y."/>
            <person name="Kwon S.-W."/>
            <person name="Kim Y."/>
        </authorList>
    </citation>
    <scope>NUCLEOTIDE SEQUENCE</scope>
    <source>
        <strain evidence="20">KACC 23698</strain>
    </source>
</reference>
<dbReference type="PIRSF" id="PIRSF038885">
    <property type="entry name" value="COB"/>
    <property type="match status" value="1"/>
</dbReference>
<comment type="cofactor">
    <cofactor evidence="16">
        <name>heme b</name>
        <dbReference type="ChEBI" id="CHEBI:60344"/>
    </cofactor>
    <text evidence="16">Binds 2 heme groups non-covalently.</text>
</comment>
<evidence type="ECO:0000256" key="16">
    <source>
        <dbReference type="RuleBase" id="RU003385"/>
    </source>
</evidence>
<evidence type="ECO:0000256" key="6">
    <source>
        <dbReference type="ARBA" id="ARBA00022617"/>
    </source>
</evidence>
<dbReference type="InterPro" id="IPR048260">
    <property type="entry name" value="Cytochrome_b_C_euk/bac"/>
</dbReference>
<comment type="similarity">
    <text evidence="16">Belongs to the cytochrome b family.</text>
</comment>
<feature type="transmembrane region" description="Helical" evidence="17">
    <location>
        <begin position="42"/>
        <end position="69"/>
    </location>
</feature>
<keyword evidence="8 16" id="KW-0812">Transmembrane</keyword>
<feature type="transmembrane region" description="Helical" evidence="17">
    <location>
        <begin position="369"/>
        <end position="389"/>
    </location>
</feature>
<evidence type="ECO:0000256" key="13">
    <source>
        <dbReference type="ARBA" id="ARBA00023136"/>
    </source>
</evidence>
<name>A0AAU7JBM9_9HYPH</name>
<evidence type="ECO:0000256" key="8">
    <source>
        <dbReference type="ARBA" id="ARBA00022692"/>
    </source>
</evidence>
<keyword evidence="12 15" id="KW-0408">Iron</keyword>
<evidence type="ECO:0000313" key="20">
    <source>
        <dbReference type="EMBL" id="XBO37688.1"/>
    </source>
</evidence>
<keyword evidence="6 15" id="KW-0349">Heme</keyword>
<dbReference type="InterPro" id="IPR027387">
    <property type="entry name" value="Cytb/b6-like_sf"/>
</dbReference>
<dbReference type="InterPro" id="IPR005798">
    <property type="entry name" value="Cyt_b/b6_C"/>
</dbReference>
<evidence type="ECO:0000256" key="9">
    <source>
        <dbReference type="ARBA" id="ARBA00022723"/>
    </source>
</evidence>
<feature type="binding site" evidence="14">
    <location>
        <position position="216"/>
    </location>
    <ligand>
        <name>a ubiquinone</name>
        <dbReference type="ChEBI" id="CHEBI:16389"/>
    </ligand>
</feature>
<evidence type="ECO:0000256" key="12">
    <source>
        <dbReference type="ARBA" id="ARBA00023004"/>
    </source>
</evidence>
<comment type="subunit">
    <text evidence="3 16">The main subunits of complex b-c1 are: cytochrome b, cytochrome c1 and the Rieske protein.</text>
</comment>
<dbReference type="PANTHER" id="PTHR19271">
    <property type="entry name" value="CYTOCHROME B"/>
    <property type="match status" value="1"/>
</dbReference>
<dbReference type="InterPro" id="IPR048259">
    <property type="entry name" value="Cytochrome_b_N_euk/bac"/>
</dbReference>
<dbReference type="InterPro" id="IPR030689">
    <property type="entry name" value="Cytochrome_b"/>
</dbReference>
<evidence type="ECO:0000256" key="5">
    <source>
        <dbReference type="ARBA" id="ARBA00022448"/>
    </source>
</evidence>
<dbReference type="InterPro" id="IPR036150">
    <property type="entry name" value="Cyt_b/b6_C_sf"/>
</dbReference>
<feature type="transmembrane region" description="Helical" evidence="17">
    <location>
        <begin position="336"/>
        <end position="357"/>
    </location>
</feature>
<feature type="transmembrane region" description="Helical" evidence="17">
    <location>
        <begin position="237"/>
        <end position="259"/>
    </location>
</feature>
<dbReference type="EMBL" id="CP157484">
    <property type="protein sequence ID" value="XBO37688.1"/>
    <property type="molecule type" value="Genomic_DNA"/>
</dbReference>
<dbReference type="Pfam" id="PF00032">
    <property type="entry name" value="Cytochrom_B_C"/>
    <property type="match status" value="1"/>
</dbReference>
<dbReference type="PROSITE" id="PS51003">
    <property type="entry name" value="CYTB_CTER"/>
    <property type="match status" value="1"/>
</dbReference>
<dbReference type="SUPFAM" id="SSF81648">
    <property type="entry name" value="a domain/subunit of cytochrome bc1 complex (Ubiquinol-cytochrome c reductase)"/>
    <property type="match status" value="1"/>
</dbReference>
<dbReference type="GO" id="GO:0046872">
    <property type="term" value="F:metal ion binding"/>
    <property type="evidence" value="ECO:0007669"/>
    <property type="project" value="UniProtKB-KW"/>
</dbReference>
<evidence type="ECO:0000256" key="15">
    <source>
        <dbReference type="PIRSR" id="PIRSR038885-2"/>
    </source>
</evidence>
<dbReference type="Gene3D" id="1.20.810.10">
    <property type="entry name" value="Cytochrome Bc1 Complex, Chain C"/>
    <property type="match status" value="1"/>
</dbReference>
<feature type="transmembrane region" description="Helical" evidence="17">
    <location>
        <begin position="305"/>
        <end position="324"/>
    </location>
</feature>
<dbReference type="GO" id="GO:0022904">
    <property type="term" value="P:respiratory electron transport chain"/>
    <property type="evidence" value="ECO:0007669"/>
    <property type="project" value="InterPro"/>
</dbReference>
<accession>A0AAU7JBM9</accession>
<dbReference type="Pfam" id="PF00033">
    <property type="entry name" value="Cytochrome_B"/>
    <property type="match status" value="1"/>
</dbReference>
<feature type="binding site" description="axial binding residue" evidence="15">
    <location>
        <position position="211"/>
    </location>
    <ligand>
        <name>heme b</name>
        <dbReference type="ChEBI" id="CHEBI:60344"/>
        <label>b566</label>
    </ligand>
    <ligandPart>
        <name>Fe</name>
        <dbReference type="ChEBI" id="CHEBI:18248"/>
    </ligandPart>
</feature>
<feature type="domain" description="Cytochrome b/b6 C-terminal region profile" evidence="19">
    <location>
        <begin position="227"/>
        <end position="397"/>
    </location>
</feature>
<feature type="transmembrane region" description="Helical" evidence="17">
    <location>
        <begin position="90"/>
        <end position="111"/>
    </location>
</feature>
<dbReference type="InterPro" id="IPR005797">
    <property type="entry name" value="Cyt_b/b6_N"/>
</dbReference>
<feature type="transmembrane region" description="Helical" evidence="17">
    <location>
        <begin position="195"/>
        <end position="216"/>
    </location>
</feature>
<dbReference type="InterPro" id="IPR016174">
    <property type="entry name" value="Di-haem_cyt_TM"/>
</dbReference>
<proteinExistence type="inferred from homology"/>
<comment type="function">
    <text evidence="1 16">Component of the ubiquinol-cytochrome c reductase complex (complex III or cytochrome b-c1 complex), which is a respiratory chain that generates an electrochemical potential coupled to ATP synthesis.</text>
</comment>
<evidence type="ECO:0000256" key="11">
    <source>
        <dbReference type="ARBA" id="ARBA00022989"/>
    </source>
</evidence>
<dbReference type="GO" id="GO:0008121">
    <property type="term" value="F:quinol-cytochrome-c reductase activity"/>
    <property type="evidence" value="ECO:0007669"/>
    <property type="project" value="InterPro"/>
</dbReference>
<feature type="transmembrane region" description="Helical" evidence="17">
    <location>
        <begin position="160"/>
        <end position="183"/>
    </location>
</feature>
<feature type="domain" description="Cytochrome b/b6 N-terminal region profile" evidence="18">
    <location>
        <begin position="13"/>
        <end position="224"/>
    </location>
</feature>
<keyword evidence="9 15" id="KW-0479">Metal-binding</keyword>
<evidence type="ECO:0000256" key="2">
    <source>
        <dbReference type="ARBA" id="ARBA00004141"/>
    </source>
</evidence>
<evidence type="ECO:0000259" key="19">
    <source>
        <dbReference type="PROSITE" id="PS51003"/>
    </source>
</evidence>
<dbReference type="AlphaFoldDB" id="A0AAU7JBM9"/>
<keyword evidence="13 17" id="KW-0472">Membrane</keyword>
<dbReference type="GO" id="GO:0016491">
    <property type="term" value="F:oxidoreductase activity"/>
    <property type="evidence" value="ECO:0007669"/>
    <property type="project" value="InterPro"/>
</dbReference>